<dbReference type="PANTHER" id="PTHR16301:SF25">
    <property type="entry name" value="PROTEIN IMPACT"/>
    <property type="match status" value="1"/>
</dbReference>
<comment type="similarity">
    <text evidence="1">Belongs to the IMPACT family.</text>
</comment>
<evidence type="ECO:0000259" key="4">
    <source>
        <dbReference type="Pfam" id="PF01205"/>
    </source>
</evidence>
<comment type="caution">
    <text evidence="5">The sequence shown here is derived from an EMBL/GenBank/DDBJ whole genome shotgun (WGS) entry which is preliminary data.</text>
</comment>
<sequence>MDHKKDEFERKRKREQSGESSKTVNNKENMASLDKVQETVDNASFNPATSNDSLMRLILDVQLTVNKINNKFDAQNEKVDELANDIHRAGGVEDRLQCVIDESDHIGSVVNVLQEQNKLLIKEMSIMKGYIEKLENRVESQQKQITDIIGRNMRENLIINGLKEEENENLKEKFEKGNEFTGRAVTTTTYQETREALKQILRDQLIIRADHNITVYRFTDKDGRIHDGFDDDGEFGAGSTLLKYLQENNVTNKLVVVSRVSGEKLGPLSNRALDKL</sequence>
<dbReference type="SUPFAM" id="SSF54211">
    <property type="entry name" value="Ribosomal protein S5 domain 2-like"/>
    <property type="match status" value="1"/>
</dbReference>
<protein>
    <recommendedName>
        <fullName evidence="4">Impact N-terminal domain-containing protein</fullName>
    </recommendedName>
</protein>
<keyword evidence="6" id="KW-1185">Reference proteome</keyword>
<organism evidence="5 6">
    <name type="scientific">Tegillarca granosa</name>
    <name type="common">Malaysian cockle</name>
    <name type="synonym">Anadara granosa</name>
    <dbReference type="NCBI Taxonomy" id="220873"/>
    <lineage>
        <taxon>Eukaryota</taxon>
        <taxon>Metazoa</taxon>
        <taxon>Spiralia</taxon>
        <taxon>Lophotrochozoa</taxon>
        <taxon>Mollusca</taxon>
        <taxon>Bivalvia</taxon>
        <taxon>Autobranchia</taxon>
        <taxon>Pteriomorphia</taxon>
        <taxon>Arcoida</taxon>
        <taxon>Arcoidea</taxon>
        <taxon>Arcidae</taxon>
        <taxon>Tegillarca</taxon>
    </lineage>
</organism>
<dbReference type="Proteomes" id="UP001217089">
    <property type="component" value="Unassembled WGS sequence"/>
</dbReference>
<dbReference type="InterPro" id="IPR020568">
    <property type="entry name" value="Ribosomal_Su5_D2-typ_SF"/>
</dbReference>
<evidence type="ECO:0000256" key="3">
    <source>
        <dbReference type="SAM" id="MobiDB-lite"/>
    </source>
</evidence>
<evidence type="ECO:0000256" key="2">
    <source>
        <dbReference type="SAM" id="Coils"/>
    </source>
</evidence>
<evidence type="ECO:0000313" key="5">
    <source>
        <dbReference type="EMBL" id="KAJ8311168.1"/>
    </source>
</evidence>
<reference evidence="5 6" key="1">
    <citation type="submission" date="2022-12" db="EMBL/GenBank/DDBJ databases">
        <title>Chromosome-level genome of Tegillarca granosa.</title>
        <authorList>
            <person name="Kim J."/>
        </authorList>
    </citation>
    <scope>NUCLEOTIDE SEQUENCE [LARGE SCALE GENOMIC DNA]</scope>
    <source>
        <strain evidence="5">Teg-2019</strain>
        <tissue evidence="5">Adductor muscle</tissue>
    </source>
</reference>
<feature type="compositionally biased region" description="Basic and acidic residues" evidence="3">
    <location>
        <begin position="1"/>
        <end position="10"/>
    </location>
</feature>
<keyword evidence="2" id="KW-0175">Coiled coil</keyword>
<dbReference type="Pfam" id="PF01205">
    <property type="entry name" value="Impact_N"/>
    <property type="match status" value="1"/>
</dbReference>
<dbReference type="Gene3D" id="3.30.230.30">
    <property type="entry name" value="Impact, N-terminal domain"/>
    <property type="match status" value="1"/>
</dbReference>
<feature type="region of interest" description="Disordered" evidence="3">
    <location>
        <begin position="1"/>
        <end position="31"/>
    </location>
</feature>
<dbReference type="InterPro" id="IPR001498">
    <property type="entry name" value="Impact_N"/>
</dbReference>
<evidence type="ECO:0000313" key="6">
    <source>
        <dbReference type="Proteomes" id="UP001217089"/>
    </source>
</evidence>
<dbReference type="InterPro" id="IPR036956">
    <property type="entry name" value="Impact_N_sf"/>
</dbReference>
<name>A0ABQ9F191_TEGGR</name>
<feature type="coiled-coil region" evidence="2">
    <location>
        <begin position="124"/>
        <end position="151"/>
    </location>
</feature>
<evidence type="ECO:0000256" key="1">
    <source>
        <dbReference type="ARBA" id="ARBA00007665"/>
    </source>
</evidence>
<dbReference type="InterPro" id="IPR023582">
    <property type="entry name" value="Impact"/>
</dbReference>
<proteinExistence type="inferred from homology"/>
<dbReference type="EMBL" id="JARBDR010000550">
    <property type="protein sequence ID" value="KAJ8311168.1"/>
    <property type="molecule type" value="Genomic_DNA"/>
</dbReference>
<feature type="compositionally biased region" description="Polar residues" evidence="3">
    <location>
        <begin position="18"/>
        <end position="29"/>
    </location>
</feature>
<accession>A0ABQ9F191</accession>
<gene>
    <name evidence="5" type="ORF">KUTeg_011281</name>
</gene>
<dbReference type="PANTHER" id="PTHR16301">
    <property type="entry name" value="IMPACT-RELATED"/>
    <property type="match status" value="1"/>
</dbReference>
<feature type="domain" description="Impact N-terminal" evidence="4">
    <location>
        <begin position="177"/>
        <end position="267"/>
    </location>
</feature>